<dbReference type="AlphaFoldDB" id="A0A0R3JW80"/>
<dbReference type="RefSeq" id="WP_057977092.1">
    <property type="nucleotide sequence ID" value="NZ_LKHP01000003.1"/>
</dbReference>
<dbReference type="InterPro" id="IPR029002">
    <property type="entry name" value="PLPC/GPLD1"/>
</dbReference>
<name>A0A0R3JW80_CALMK</name>
<dbReference type="EC" id="3.1.4.3" evidence="1"/>
<dbReference type="EMBL" id="LKHP01000003">
    <property type="protein sequence ID" value="KRQ87322.1"/>
    <property type="molecule type" value="Genomic_DNA"/>
</dbReference>
<proteinExistence type="predicted"/>
<keyword evidence="6 10" id="KW-0378">Hydrolase</keyword>
<gene>
    <name evidence="10" type="primary">plcB</name>
    <name evidence="10" type="ORF">ABG79_00660</name>
</gene>
<accession>A0A0R3JW80</accession>
<evidence type="ECO:0000256" key="8">
    <source>
        <dbReference type="ARBA" id="ARBA00031285"/>
    </source>
</evidence>
<keyword evidence="4" id="KW-0479">Metal-binding</keyword>
<dbReference type="InterPro" id="IPR001531">
    <property type="entry name" value="Zn_PLipaseC"/>
</dbReference>
<keyword evidence="11" id="KW-1185">Reference proteome</keyword>
<dbReference type="SUPFAM" id="SSF48537">
    <property type="entry name" value="Phospholipase C/P1 nuclease"/>
    <property type="match status" value="1"/>
</dbReference>
<evidence type="ECO:0000256" key="3">
    <source>
        <dbReference type="ARBA" id="ARBA00022525"/>
    </source>
</evidence>
<dbReference type="InterPro" id="IPR008947">
    <property type="entry name" value="PLipase_C/P1_nuclease_dom_sf"/>
</dbReference>
<dbReference type="GO" id="GO:0008270">
    <property type="term" value="F:zinc ion binding"/>
    <property type="evidence" value="ECO:0007669"/>
    <property type="project" value="InterPro"/>
</dbReference>
<dbReference type="CDD" id="cd11009">
    <property type="entry name" value="Zn_dep_PLPC"/>
    <property type="match status" value="1"/>
</dbReference>
<evidence type="ECO:0000313" key="11">
    <source>
        <dbReference type="Proteomes" id="UP000052015"/>
    </source>
</evidence>
<evidence type="ECO:0000256" key="5">
    <source>
        <dbReference type="ARBA" id="ARBA00022729"/>
    </source>
</evidence>
<keyword evidence="7" id="KW-0862">Zinc</keyword>
<evidence type="ECO:0000256" key="2">
    <source>
        <dbReference type="ARBA" id="ARBA00018391"/>
    </source>
</evidence>
<organism evidence="10 11">
    <name type="scientific">Caloramator mitchellensis</name>
    <dbReference type="NCBI Taxonomy" id="908809"/>
    <lineage>
        <taxon>Bacteria</taxon>
        <taxon>Bacillati</taxon>
        <taxon>Bacillota</taxon>
        <taxon>Clostridia</taxon>
        <taxon>Eubacteriales</taxon>
        <taxon>Clostridiaceae</taxon>
        <taxon>Caloramator</taxon>
    </lineage>
</organism>
<evidence type="ECO:0000256" key="4">
    <source>
        <dbReference type="ARBA" id="ARBA00022723"/>
    </source>
</evidence>
<keyword evidence="3" id="KW-0964">Secreted</keyword>
<evidence type="ECO:0000256" key="6">
    <source>
        <dbReference type="ARBA" id="ARBA00022801"/>
    </source>
</evidence>
<dbReference type="PROSITE" id="PS51346">
    <property type="entry name" value="PROKAR_ZN_DEPEND_PLPC_2"/>
    <property type="match status" value="1"/>
</dbReference>
<dbReference type="STRING" id="908809.ABG79_00660"/>
<dbReference type="Pfam" id="PF00882">
    <property type="entry name" value="Zn_dep_PLPC"/>
    <property type="match status" value="1"/>
</dbReference>
<reference evidence="10 11" key="1">
    <citation type="submission" date="2015-09" db="EMBL/GenBank/DDBJ databases">
        <title>Draft genome sequence of a Caloramator mitchellensis, a moderate thermophile from the Great Artesian Basin of Australia.</title>
        <authorList>
            <person name="Patel B.K."/>
        </authorList>
    </citation>
    <scope>NUCLEOTIDE SEQUENCE [LARGE SCALE GENOMIC DNA]</scope>
    <source>
        <strain evidence="10 11">VF08</strain>
    </source>
</reference>
<evidence type="ECO:0000256" key="1">
    <source>
        <dbReference type="ARBA" id="ARBA00012018"/>
    </source>
</evidence>
<sequence length="238" mass="27901">MGHIENSYGFLMRNVLKAVNPIKKKIIKTECKVHKFITEEALEILRKDGKLAAHDFLKNYMHDINSGVVWADQDFKSSNHFYNPESERGLYGASNALKEITYYYTKSIKLYREGKVQASMFYFGCAAHILQDMTVPQHVNVKLLDSHRRYELWVIKTYLLHDIFKAREGGIYLDNIKSFIQSNADKAIETYMKFKNINNREDRYYKITSEILIQAQKSTAGFMLKYYNDIIKINEGKH</sequence>
<comment type="caution">
    <text evidence="10">The sequence shown here is derived from an EMBL/GenBank/DDBJ whole genome shotgun (WGS) entry which is preliminary data.</text>
</comment>
<dbReference type="Gene3D" id="1.10.575.10">
    <property type="entry name" value="P1 Nuclease"/>
    <property type="match status" value="1"/>
</dbReference>
<dbReference type="GO" id="GO:0034480">
    <property type="term" value="F:phosphatidylcholine phospholipase C activity"/>
    <property type="evidence" value="ECO:0007669"/>
    <property type="project" value="UniProtKB-EC"/>
</dbReference>
<protein>
    <recommendedName>
        <fullName evidence="2">Phospholipase C</fullName>
        <ecNumber evidence="1">3.1.4.3</ecNumber>
    </recommendedName>
    <alternativeName>
        <fullName evidence="8">Phosphatidylcholine cholinephosphohydrolase</fullName>
    </alternativeName>
</protein>
<dbReference type="SMART" id="SM00770">
    <property type="entry name" value="Zn_dep_PLPC"/>
    <property type="match status" value="1"/>
</dbReference>
<dbReference type="Proteomes" id="UP000052015">
    <property type="component" value="Unassembled WGS sequence"/>
</dbReference>
<keyword evidence="5" id="KW-0732">Signal</keyword>
<dbReference type="OrthoDB" id="1677163at2"/>
<evidence type="ECO:0000256" key="7">
    <source>
        <dbReference type="ARBA" id="ARBA00022833"/>
    </source>
</evidence>
<dbReference type="PATRIC" id="fig|908809.3.peg.665"/>
<evidence type="ECO:0000313" key="10">
    <source>
        <dbReference type="EMBL" id="KRQ87322.1"/>
    </source>
</evidence>
<evidence type="ECO:0000259" key="9">
    <source>
        <dbReference type="PROSITE" id="PS51346"/>
    </source>
</evidence>
<feature type="domain" description="Zn-dependent PLC" evidence="9">
    <location>
        <begin position="21"/>
        <end position="237"/>
    </location>
</feature>